<gene>
    <name evidence="3" type="ORF">AbraCBS73388_009672</name>
</gene>
<keyword evidence="1" id="KW-0560">Oxidoreductase</keyword>
<dbReference type="EMBL" id="BROQ01000065">
    <property type="protein sequence ID" value="GKZ23309.1"/>
    <property type="molecule type" value="Genomic_DNA"/>
</dbReference>
<dbReference type="InterPro" id="IPR013120">
    <property type="entry name" value="FAR_NAD-bd"/>
</dbReference>
<dbReference type="AlphaFoldDB" id="A0A9W5YT09"/>
<dbReference type="GO" id="GO:0102965">
    <property type="term" value="F:alcohol-forming long-chain fatty acyl-CoA reductase activity"/>
    <property type="evidence" value="ECO:0007669"/>
    <property type="project" value="UniProtKB-EC"/>
</dbReference>
<feature type="domain" description="Thioester reductase (TE)" evidence="2">
    <location>
        <begin position="12"/>
        <end position="296"/>
    </location>
</feature>
<keyword evidence="1" id="KW-0521">NADP</keyword>
<keyword evidence="1" id="KW-0444">Lipid biosynthesis</keyword>
<comment type="catalytic activity">
    <reaction evidence="1">
        <text>a long-chain fatty acyl-CoA + 2 NADPH + 2 H(+) = a long-chain primary fatty alcohol + 2 NADP(+) + CoA</text>
        <dbReference type="Rhea" id="RHEA:52716"/>
        <dbReference type="ChEBI" id="CHEBI:15378"/>
        <dbReference type="ChEBI" id="CHEBI:57287"/>
        <dbReference type="ChEBI" id="CHEBI:57783"/>
        <dbReference type="ChEBI" id="CHEBI:58349"/>
        <dbReference type="ChEBI" id="CHEBI:77396"/>
        <dbReference type="ChEBI" id="CHEBI:83139"/>
        <dbReference type="EC" id="1.2.1.84"/>
    </reaction>
</comment>
<accession>A0A9W5YT09</accession>
<dbReference type="PANTHER" id="PTHR11011:SF45">
    <property type="entry name" value="FATTY ACYL-COA REDUCTASE CG8306-RELATED"/>
    <property type="match status" value="1"/>
</dbReference>
<name>A0A9W5YT09_9EURO</name>
<evidence type="ECO:0000256" key="1">
    <source>
        <dbReference type="RuleBase" id="RU363097"/>
    </source>
</evidence>
<dbReference type="GO" id="GO:0005777">
    <property type="term" value="C:peroxisome"/>
    <property type="evidence" value="ECO:0007669"/>
    <property type="project" value="TreeGrafter"/>
</dbReference>
<dbReference type="SUPFAM" id="SSF51735">
    <property type="entry name" value="NAD(P)-binding Rossmann-fold domains"/>
    <property type="match status" value="1"/>
</dbReference>
<reference evidence="3" key="1">
    <citation type="submission" date="2022-07" db="EMBL/GenBank/DDBJ databases">
        <title>Taxonomy of Aspergillus series Nigri: significant species reduction supported by multi-species coalescent approaches.</title>
        <authorList>
            <person name="Bian C."/>
            <person name="Kusuya Y."/>
            <person name="Sklenar F."/>
            <person name="D'hooge E."/>
            <person name="Yaguchi T."/>
            <person name="Takahashi H."/>
            <person name="Hubka V."/>
        </authorList>
    </citation>
    <scope>NUCLEOTIDE SEQUENCE</scope>
    <source>
        <strain evidence="3">CBS 733.88</strain>
    </source>
</reference>
<feature type="transmembrane region" description="Helical" evidence="1">
    <location>
        <begin position="427"/>
        <end position="449"/>
    </location>
</feature>
<comment type="function">
    <text evidence="1">Catalyzes the reduction of fatty acyl-CoA to fatty alcohols.</text>
</comment>
<dbReference type="Proteomes" id="UP001143548">
    <property type="component" value="Unassembled WGS sequence"/>
</dbReference>
<keyword evidence="1" id="KW-0812">Transmembrane</keyword>
<comment type="similarity">
    <text evidence="1">Belongs to the fatty acyl-CoA reductase family.</text>
</comment>
<keyword evidence="1" id="KW-1133">Transmembrane helix</keyword>
<keyword evidence="1" id="KW-0472">Membrane</keyword>
<protein>
    <recommendedName>
        <fullName evidence="1">Fatty acyl-CoA reductase</fullName>
        <ecNumber evidence="1">1.2.1.84</ecNumber>
    </recommendedName>
</protein>
<dbReference type="GO" id="GO:0080019">
    <property type="term" value="F:alcohol-forming very long-chain fatty acyl-CoA reductase activity"/>
    <property type="evidence" value="ECO:0007669"/>
    <property type="project" value="InterPro"/>
</dbReference>
<proteinExistence type="inferred from homology"/>
<dbReference type="GO" id="GO:0035336">
    <property type="term" value="P:long-chain fatty-acyl-CoA metabolic process"/>
    <property type="evidence" value="ECO:0007669"/>
    <property type="project" value="TreeGrafter"/>
</dbReference>
<evidence type="ECO:0000259" key="2">
    <source>
        <dbReference type="Pfam" id="PF07993"/>
    </source>
</evidence>
<sequence>MLSFYQGKTIFITGGSGFLGTALVHRIATSVEFKHIYLLQRGGNSGLSAKWNQHLPSDTAQWLLQHPRITVLDGDMMKPGLGLDNDQLGMLKRDIHIIIHAASSINLAQRLQKMWPSVIQATEYAVELGLQCGKLERFVYVSTAYTNTHLCSLSPNGDVEIEERIIPLEQTPLNNGNATVAEEYSELQSRGSTKEYEHNDFPWSYGYAKHLSERLVTDMFTSHGKYDRLLIVRPSVIGPAESFPYPGYAVPTSTPITMIVALFVNHTAFSFELSSRLDNPESDSTLDEVPVDVVVDRLLAHLAYQTQGCIHAVSGRKARLSWKEVEPAVYQLRWLPWRFRVTWVKENGWNSKKTDAISRLYKLFGTSFDFKEDKTEQLLSKLSVEERRTLRLFNTRKVGALELVSRSKQLYDCSTIFARKIAYPYRAFYQLLWIIWWLYVKLIVAWAAFDLQTVRRQLFAGRKAY</sequence>
<dbReference type="InterPro" id="IPR036291">
    <property type="entry name" value="NAD(P)-bd_dom_sf"/>
</dbReference>
<dbReference type="InterPro" id="IPR026055">
    <property type="entry name" value="FAR"/>
</dbReference>
<evidence type="ECO:0000313" key="4">
    <source>
        <dbReference type="Proteomes" id="UP001143548"/>
    </source>
</evidence>
<dbReference type="EC" id="1.2.1.84" evidence="1"/>
<dbReference type="Pfam" id="PF07993">
    <property type="entry name" value="NAD_binding_4"/>
    <property type="match status" value="1"/>
</dbReference>
<organism evidence="3 4">
    <name type="scientific">Aspergillus brasiliensis</name>
    <dbReference type="NCBI Taxonomy" id="319629"/>
    <lineage>
        <taxon>Eukaryota</taxon>
        <taxon>Fungi</taxon>
        <taxon>Dikarya</taxon>
        <taxon>Ascomycota</taxon>
        <taxon>Pezizomycotina</taxon>
        <taxon>Eurotiomycetes</taxon>
        <taxon>Eurotiomycetidae</taxon>
        <taxon>Eurotiales</taxon>
        <taxon>Aspergillaceae</taxon>
        <taxon>Aspergillus</taxon>
        <taxon>Aspergillus subgen. Circumdati</taxon>
    </lineage>
</organism>
<keyword evidence="1" id="KW-0443">Lipid metabolism</keyword>
<dbReference type="PANTHER" id="PTHR11011">
    <property type="entry name" value="MALE STERILITY PROTEIN 2-RELATED"/>
    <property type="match status" value="1"/>
</dbReference>
<comment type="caution">
    <text evidence="3">The sequence shown here is derived from an EMBL/GenBank/DDBJ whole genome shotgun (WGS) entry which is preliminary data.</text>
</comment>
<dbReference type="Gene3D" id="3.40.50.720">
    <property type="entry name" value="NAD(P)-binding Rossmann-like Domain"/>
    <property type="match status" value="1"/>
</dbReference>
<evidence type="ECO:0000313" key="3">
    <source>
        <dbReference type="EMBL" id="GKZ23309.1"/>
    </source>
</evidence>